<feature type="domain" description="PIN" evidence="6">
    <location>
        <begin position="10"/>
        <end position="123"/>
    </location>
</feature>
<comment type="function">
    <text evidence="5">Toxic component of a toxin-antitoxin (TA) system. An RNase.</text>
</comment>
<evidence type="ECO:0000256" key="5">
    <source>
        <dbReference type="HAMAP-Rule" id="MF_00265"/>
    </source>
</evidence>
<keyword evidence="5" id="KW-0460">Magnesium</keyword>
<dbReference type="Gene3D" id="3.40.50.1010">
    <property type="entry name" value="5'-nuclease"/>
    <property type="match status" value="1"/>
</dbReference>
<dbReference type="HAMAP" id="MF_00265">
    <property type="entry name" value="VapC_Nob1"/>
    <property type="match status" value="1"/>
</dbReference>
<sequence>MATVASPGCVLDTSALLAWLWKEPGDAAVQRALTAGGCRISAVNLAELLAKFSDAGLPVGDGLALVQELELIVLPADASEAVESARLRAATRPMGLSLGDRACLALARGLGLPVLTADRAWLKAEVGVTIEFIRPVA</sequence>
<dbReference type="InterPro" id="IPR002716">
    <property type="entry name" value="PIN_dom"/>
</dbReference>
<keyword evidence="5" id="KW-0800">Toxin</keyword>
<reference evidence="7" key="1">
    <citation type="submission" date="2022-04" db="EMBL/GenBank/DDBJ databases">
        <title>Whole genome sequence of Sphaerotilus sp. FB-5.</title>
        <authorList>
            <person name="Takeda M."/>
            <person name="Narihara S."/>
            <person name="Akimoto M."/>
            <person name="Akimoto R."/>
            <person name="Nishiyashiki S."/>
            <person name="Murakami T."/>
        </authorList>
    </citation>
    <scope>NUCLEOTIDE SEQUENCE</scope>
    <source>
        <strain evidence="7">FB-5</strain>
    </source>
</reference>
<proteinExistence type="inferred from homology"/>
<keyword evidence="1 5" id="KW-1277">Toxin-antitoxin system</keyword>
<gene>
    <name evidence="5" type="primary">vapC</name>
    <name evidence="7" type="ORF">CATMQ487_05710</name>
</gene>
<evidence type="ECO:0000256" key="3">
    <source>
        <dbReference type="ARBA" id="ARBA00022723"/>
    </source>
</evidence>
<evidence type="ECO:0000313" key="7">
    <source>
        <dbReference type="EMBL" id="BDI03601.1"/>
    </source>
</evidence>
<feature type="binding site" evidence="5">
    <location>
        <position position="12"/>
    </location>
    <ligand>
        <name>Mg(2+)</name>
        <dbReference type="ChEBI" id="CHEBI:18420"/>
    </ligand>
</feature>
<accession>A0ABM7YG92</accession>
<name>A0ABM7YG92_9BURK</name>
<organism evidence="7 8">
    <name type="scientific">Sphaerotilus microaerophilus</name>
    <dbReference type="NCBI Taxonomy" id="2914710"/>
    <lineage>
        <taxon>Bacteria</taxon>
        <taxon>Pseudomonadati</taxon>
        <taxon>Pseudomonadota</taxon>
        <taxon>Betaproteobacteria</taxon>
        <taxon>Burkholderiales</taxon>
        <taxon>Sphaerotilaceae</taxon>
        <taxon>Sphaerotilus</taxon>
    </lineage>
</organism>
<dbReference type="SUPFAM" id="SSF88723">
    <property type="entry name" value="PIN domain-like"/>
    <property type="match status" value="1"/>
</dbReference>
<evidence type="ECO:0000313" key="8">
    <source>
        <dbReference type="Proteomes" id="UP001057498"/>
    </source>
</evidence>
<evidence type="ECO:0000256" key="1">
    <source>
        <dbReference type="ARBA" id="ARBA00022649"/>
    </source>
</evidence>
<dbReference type="Pfam" id="PF01850">
    <property type="entry name" value="PIN"/>
    <property type="match status" value="1"/>
</dbReference>
<dbReference type="InterPro" id="IPR029060">
    <property type="entry name" value="PIN-like_dom_sf"/>
</dbReference>
<feature type="binding site" evidence="5">
    <location>
        <position position="100"/>
    </location>
    <ligand>
        <name>Mg(2+)</name>
        <dbReference type="ChEBI" id="CHEBI:18420"/>
    </ligand>
</feature>
<dbReference type="EMBL" id="AP025730">
    <property type="protein sequence ID" value="BDI03601.1"/>
    <property type="molecule type" value="Genomic_DNA"/>
</dbReference>
<keyword evidence="2 5" id="KW-0540">Nuclease</keyword>
<evidence type="ECO:0000256" key="2">
    <source>
        <dbReference type="ARBA" id="ARBA00022722"/>
    </source>
</evidence>
<comment type="cofactor">
    <cofactor evidence="5">
        <name>Mg(2+)</name>
        <dbReference type="ChEBI" id="CHEBI:18420"/>
    </cofactor>
</comment>
<keyword evidence="3 5" id="KW-0479">Metal-binding</keyword>
<keyword evidence="8" id="KW-1185">Reference proteome</keyword>
<protein>
    <recommendedName>
        <fullName evidence="5">Ribonuclease VapC</fullName>
        <shortName evidence="5">RNase VapC</shortName>
        <ecNumber evidence="5">3.1.-.-</ecNumber>
    </recommendedName>
    <alternativeName>
        <fullName evidence="5">Toxin VapC</fullName>
    </alternativeName>
</protein>
<evidence type="ECO:0000256" key="4">
    <source>
        <dbReference type="ARBA" id="ARBA00022801"/>
    </source>
</evidence>
<keyword evidence="4 5" id="KW-0378">Hydrolase</keyword>
<evidence type="ECO:0000259" key="6">
    <source>
        <dbReference type="Pfam" id="PF01850"/>
    </source>
</evidence>
<dbReference type="InterPro" id="IPR022907">
    <property type="entry name" value="VapC_family"/>
</dbReference>
<dbReference type="Proteomes" id="UP001057498">
    <property type="component" value="Chromosome"/>
</dbReference>
<comment type="similarity">
    <text evidence="5">Belongs to the PINc/VapC protein family.</text>
</comment>
<dbReference type="EC" id="3.1.-.-" evidence="5"/>
<dbReference type="CDD" id="cd18682">
    <property type="entry name" value="PIN_VapC-like"/>
    <property type="match status" value="1"/>
</dbReference>
<dbReference type="RefSeq" id="WP_251971875.1">
    <property type="nucleotide sequence ID" value="NZ_AP025730.1"/>
</dbReference>